<name>H1KG03_METEX</name>
<dbReference type="RefSeq" id="WP_003598566.1">
    <property type="nucleotide sequence ID" value="NZ_AGJK01000028.1"/>
</dbReference>
<accession>H1KG03</accession>
<organism evidence="1 2">
    <name type="scientific">Methylorubrum extorquens DSM 13060</name>
    <dbReference type="NCBI Taxonomy" id="882800"/>
    <lineage>
        <taxon>Bacteria</taxon>
        <taxon>Pseudomonadati</taxon>
        <taxon>Pseudomonadota</taxon>
        <taxon>Alphaproteobacteria</taxon>
        <taxon>Hyphomicrobiales</taxon>
        <taxon>Methylobacteriaceae</taxon>
        <taxon>Methylorubrum</taxon>
    </lineage>
</organism>
<comment type="caution">
    <text evidence="1">The sequence shown here is derived from an EMBL/GenBank/DDBJ whole genome shotgun (WGS) entry which is preliminary data.</text>
</comment>
<gene>
    <name evidence="1" type="ORF">MetexDRAFT_1565</name>
</gene>
<reference evidence="1 2" key="1">
    <citation type="submission" date="2011-09" db="EMBL/GenBank/DDBJ databases">
        <title>The draft genome of Methylobacterium extorquens DSM 13060.</title>
        <authorList>
            <consortium name="US DOE Joint Genome Institute (JGI-PGF)"/>
            <person name="Lucas S."/>
            <person name="Han J."/>
            <person name="Lapidus A."/>
            <person name="Cheng J.-F."/>
            <person name="Goodwin L."/>
            <person name="Pitluck S."/>
            <person name="Peters L."/>
            <person name="Land M.L."/>
            <person name="Hauser L."/>
            <person name="Koskimaki J."/>
            <person name="Halonen O."/>
            <person name="Pirttila A."/>
            <person name="Frank C."/>
            <person name="Woyke T.J."/>
        </authorList>
    </citation>
    <scope>NUCLEOTIDE SEQUENCE [LARGE SCALE GENOMIC DNA]</scope>
    <source>
        <strain evidence="1 2">DSM 13060</strain>
    </source>
</reference>
<dbReference type="AlphaFoldDB" id="H1KG03"/>
<dbReference type="EMBL" id="AGJK01000028">
    <property type="protein sequence ID" value="EHP93572.1"/>
    <property type="molecule type" value="Genomic_DNA"/>
</dbReference>
<evidence type="ECO:0000313" key="1">
    <source>
        <dbReference type="EMBL" id="EHP93572.1"/>
    </source>
</evidence>
<dbReference type="PATRIC" id="fig|882800.3.peg.1533"/>
<dbReference type="Proteomes" id="UP000004382">
    <property type="component" value="Unassembled WGS sequence"/>
</dbReference>
<proteinExistence type="predicted"/>
<protein>
    <submittedName>
        <fullName evidence="1">Uncharacterized protein</fullName>
    </submittedName>
</protein>
<sequence length="251" mass="27288">MVDVPVLRLPLVYHVGSLDPSRRGELHRTSQEGPCLSVSLCPGSWAEIARLGGSDLFALERAEGVFLDVLTALGDPAMRDVIVRWSEAEGLIVYREQWKAWTFDDEIDEWCHFLADSREAAEAEVDDFASGPDGGPAVELHMGYAATEELGRRLGSGPVDVAFALDFAAMLWARDAAPAHVGHSFDGVWFDEEHAPEELSAPRGGIFPEAVARWTARSADWDEVDDEDALADMPEPVLVPSLLAAAAPAPR</sequence>
<evidence type="ECO:0000313" key="2">
    <source>
        <dbReference type="Proteomes" id="UP000004382"/>
    </source>
</evidence>